<dbReference type="RefSeq" id="WP_075061008.1">
    <property type="nucleotide sequence ID" value="NZ_LGCL01000002.1"/>
</dbReference>
<gene>
    <name evidence="6" type="ORF">ADN00_00580</name>
</gene>
<dbReference type="GO" id="GO:0003723">
    <property type="term" value="F:RNA binding"/>
    <property type="evidence" value="ECO:0007669"/>
    <property type="project" value="InterPro"/>
</dbReference>
<dbReference type="InterPro" id="IPR020103">
    <property type="entry name" value="PsdUridine_synth_cat_dom_sf"/>
</dbReference>
<name>A0A0P6Y6K7_9CHLR</name>
<dbReference type="Proteomes" id="UP000050417">
    <property type="component" value="Unassembled WGS sequence"/>
</dbReference>
<dbReference type="InterPro" id="IPR050188">
    <property type="entry name" value="RluA_PseudoU_synthase"/>
</dbReference>
<proteinExistence type="inferred from homology"/>
<reference evidence="6 7" key="1">
    <citation type="submission" date="2015-07" db="EMBL/GenBank/DDBJ databases">
        <title>Genome sequence of Ornatilinea apprima DSM 23815.</title>
        <authorList>
            <person name="Hemp J."/>
            <person name="Ward L.M."/>
            <person name="Pace L.A."/>
            <person name="Fischer W.W."/>
        </authorList>
    </citation>
    <scope>NUCLEOTIDE SEQUENCE [LARGE SCALE GENOMIC DNA]</scope>
    <source>
        <strain evidence="6 7">P3M-1</strain>
    </source>
</reference>
<evidence type="ECO:0000256" key="2">
    <source>
        <dbReference type="ARBA" id="ARBA00010876"/>
    </source>
</evidence>
<comment type="catalytic activity">
    <reaction evidence="1">
        <text>a uridine in RNA = a pseudouridine in RNA</text>
        <dbReference type="Rhea" id="RHEA:48348"/>
        <dbReference type="Rhea" id="RHEA-COMP:12068"/>
        <dbReference type="Rhea" id="RHEA-COMP:12069"/>
        <dbReference type="ChEBI" id="CHEBI:65314"/>
        <dbReference type="ChEBI" id="CHEBI:65315"/>
    </reaction>
</comment>
<feature type="domain" description="Pseudouridine synthase RsuA/RluA-like" evidence="5">
    <location>
        <begin position="13"/>
        <end position="158"/>
    </location>
</feature>
<evidence type="ECO:0000256" key="1">
    <source>
        <dbReference type="ARBA" id="ARBA00000073"/>
    </source>
</evidence>
<accession>A0A0P6Y6K7</accession>
<dbReference type="EMBL" id="LGCL01000002">
    <property type="protein sequence ID" value="KPL81062.1"/>
    <property type="molecule type" value="Genomic_DNA"/>
</dbReference>
<sequence>MTNLPLLYIDEAIIVADKPSGLLSIPDGYQPDLENCLAILQQSYGKLYVTHRLDKDTSGILVFARSAEAHQIINSQFQNRHVKKVYLAWVSGEFEQQQVEVSTPLRVNADRKHRTLPDPQRGKPAGTQVRLLESRDFGSFVAAYPSTGYTHQIRSHLAFINHPVLFDPLYNPLYKPQKNGQTHSPEQRLMLHSYQLQFAHPASFHNIIFTAPIPADFLPPLCSTESLL</sequence>
<protein>
    <recommendedName>
        <fullName evidence="3">RNA pseudouridylate synthase</fullName>
    </recommendedName>
    <alternativeName>
        <fullName evidence="4">RNA-uridine isomerase</fullName>
    </alternativeName>
</protein>
<evidence type="ECO:0000313" key="7">
    <source>
        <dbReference type="Proteomes" id="UP000050417"/>
    </source>
</evidence>
<dbReference type="AlphaFoldDB" id="A0A0P6Y6K7"/>
<dbReference type="GO" id="GO:0009982">
    <property type="term" value="F:pseudouridine synthase activity"/>
    <property type="evidence" value="ECO:0007669"/>
    <property type="project" value="InterPro"/>
</dbReference>
<dbReference type="OrthoDB" id="9773999at2"/>
<dbReference type="CDD" id="cd02869">
    <property type="entry name" value="PseudoU_synth_RluA_like"/>
    <property type="match status" value="1"/>
</dbReference>
<dbReference type="PANTHER" id="PTHR21600">
    <property type="entry name" value="MITOCHONDRIAL RNA PSEUDOURIDINE SYNTHASE"/>
    <property type="match status" value="1"/>
</dbReference>
<organism evidence="6 7">
    <name type="scientific">Ornatilinea apprima</name>
    <dbReference type="NCBI Taxonomy" id="1134406"/>
    <lineage>
        <taxon>Bacteria</taxon>
        <taxon>Bacillati</taxon>
        <taxon>Chloroflexota</taxon>
        <taxon>Anaerolineae</taxon>
        <taxon>Anaerolineales</taxon>
        <taxon>Anaerolineaceae</taxon>
        <taxon>Ornatilinea</taxon>
    </lineage>
</organism>
<dbReference type="PANTHER" id="PTHR21600:SF87">
    <property type="entry name" value="RNA PSEUDOURIDYLATE SYNTHASE DOMAIN-CONTAINING PROTEIN 1"/>
    <property type="match status" value="1"/>
</dbReference>
<evidence type="ECO:0000313" key="6">
    <source>
        <dbReference type="EMBL" id="KPL81062.1"/>
    </source>
</evidence>
<dbReference type="Gene3D" id="3.30.2350.10">
    <property type="entry name" value="Pseudouridine synthase"/>
    <property type="match status" value="1"/>
</dbReference>
<dbReference type="SUPFAM" id="SSF55120">
    <property type="entry name" value="Pseudouridine synthase"/>
    <property type="match status" value="1"/>
</dbReference>
<dbReference type="GO" id="GO:0140098">
    <property type="term" value="F:catalytic activity, acting on RNA"/>
    <property type="evidence" value="ECO:0007669"/>
    <property type="project" value="UniProtKB-ARBA"/>
</dbReference>
<dbReference type="GO" id="GO:0000455">
    <property type="term" value="P:enzyme-directed rRNA pseudouridine synthesis"/>
    <property type="evidence" value="ECO:0007669"/>
    <property type="project" value="TreeGrafter"/>
</dbReference>
<keyword evidence="7" id="KW-1185">Reference proteome</keyword>
<evidence type="ECO:0000256" key="4">
    <source>
        <dbReference type="ARBA" id="ARBA00033164"/>
    </source>
</evidence>
<comment type="caution">
    <text evidence="6">The sequence shown here is derived from an EMBL/GenBank/DDBJ whole genome shotgun (WGS) entry which is preliminary data.</text>
</comment>
<dbReference type="STRING" id="1134406.ADN00_00580"/>
<evidence type="ECO:0000259" key="5">
    <source>
        <dbReference type="Pfam" id="PF00849"/>
    </source>
</evidence>
<comment type="similarity">
    <text evidence="2">Belongs to the pseudouridine synthase RluA family.</text>
</comment>
<dbReference type="Pfam" id="PF00849">
    <property type="entry name" value="PseudoU_synth_2"/>
    <property type="match status" value="1"/>
</dbReference>
<dbReference type="InterPro" id="IPR006145">
    <property type="entry name" value="PsdUridine_synth_RsuA/RluA"/>
</dbReference>
<evidence type="ECO:0000256" key="3">
    <source>
        <dbReference type="ARBA" id="ARBA00031870"/>
    </source>
</evidence>